<dbReference type="SUPFAM" id="SSF82171">
    <property type="entry name" value="DPP6 N-terminal domain-like"/>
    <property type="match status" value="1"/>
</dbReference>
<dbReference type="Pfam" id="PF07676">
    <property type="entry name" value="PD40"/>
    <property type="match status" value="3"/>
</dbReference>
<keyword evidence="4" id="KW-1185">Reference proteome</keyword>
<protein>
    <submittedName>
        <fullName evidence="3">Uncharacterized protein</fullName>
    </submittedName>
</protein>
<dbReference type="InterPro" id="IPR011042">
    <property type="entry name" value="6-blade_b-propeller_TolB-like"/>
</dbReference>
<evidence type="ECO:0000313" key="3">
    <source>
        <dbReference type="EMBL" id="RXJ45641.1"/>
    </source>
</evidence>
<reference evidence="3 4" key="1">
    <citation type="submission" date="2019-01" db="EMBL/GenBank/DDBJ databases">
        <title>Genome sequence of the Antarctic species Gelidibacter gilvus ACAM 158(T).</title>
        <authorList>
            <person name="Bowman J.P."/>
        </authorList>
    </citation>
    <scope>NUCLEOTIDE SEQUENCE [LARGE SCALE GENOMIC DNA]</scope>
    <source>
        <strain evidence="3 4">IC158</strain>
    </source>
</reference>
<feature type="chain" id="PRO_5020522130" evidence="2">
    <location>
        <begin position="23"/>
        <end position="335"/>
    </location>
</feature>
<gene>
    <name evidence="3" type="ORF">ESZ48_15640</name>
</gene>
<dbReference type="PANTHER" id="PTHR36842:SF1">
    <property type="entry name" value="PROTEIN TOLB"/>
    <property type="match status" value="1"/>
</dbReference>
<accession>A0A4Q0XCH4</accession>
<dbReference type="InterPro" id="IPR011659">
    <property type="entry name" value="WD40"/>
</dbReference>
<dbReference type="AlphaFoldDB" id="A0A4Q0XCH4"/>
<keyword evidence="2" id="KW-0732">Signal</keyword>
<dbReference type="PANTHER" id="PTHR36842">
    <property type="entry name" value="PROTEIN TOLB HOMOLOG"/>
    <property type="match status" value="1"/>
</dbReference>
<dbReference type="PROSITE" id="PS51257">
    <property type="entry name" value="PROKAR_LIPOPROTEIN"/>
    <property type="match status" value="1"/>
</dbReference>
<comment type="similarity">
    <text evidence="1">Belongs to the TolB family.</text>
</comment>
<organism evidence="3 4">
    <name type="scientific">Gelidibacter gilvus</name>
    <dbReference type="NCBI Taxonomy" id="59602"/>
    <lineage>
        <taxon>Bacteria</taxon>
        <taxon>Pseudomonadati</taxon>
        <taxon>Bacteroidota</taxon>
        <taxon>Flavobacteriia</taxon>
        <taxon>Flavobacteriales</taxon>
        <taxon>Flavobacteriaceae</taxon>
        <taxon>Gelidibacter</taxon>
    </lineage>
</organism>
<dbReference type="OrthoDB" id="8432779at2"/>
<comment type="caution">
    <text evidence="3">The sequence shown here is derived from an EMBL/GenBank/DDBJ whole genome shotgun (WGS) entry which is preliminary data.</text>
</comment>
<evidence type="ECO:0000256" key="1">
    <source>
        <dbReference type="ARBA" id="ARBA00009820"/>
    </source>
</evidence>
<evidence type="ECO:0000313" key="4">
    <source>
        <dbReference type="Proteomes" id="UP000289792"/>
    </source>
</evidence>
<dbReference type="RefSeq" id="WP_129018442.1">
    <property type="nucleotide sequence ID" value="NZ_SDDZ01000012.1"/>
</dbReference>
<dbReference type="Gene3D" id="2.120.10.30">
    <property type="entry name" value="TolB, C-terminal domain"/>
    <property type="match status" value="1"/>
</dbReference>
<sequence length="335" mass="37705">MKNILFFLIAFFGFISCTTEDAAVIPPDEDLSLIYYYDRKDSGNLQVYSYDGVQETNLINDNSYDYWWIKVHPDKTKFLCYRSPKNAGFNSYEVCELMVFDIDGKNGRVIVPLHSYGWEIQAHAKWSPDGTKILASAKCPDPSINDMVSRGRLVVFNADGSNPFIVSKFKHDATDPAWSPDGRQVTYVGPSDLTDPTNPEKAEIYQATLNYSTMALENPIRLTYDDLYCYDPAWSPDGKWIAYSKGAFLNLLWPVNHDIYKCKPDGSQDVLVLHDGKLNGVPTWTPNGKRLIFHVLGLDGPPPFSLYSCSANGDDKKLILSTTGIYRTTPSAIEK</sequence>
<dbReference type="Proteomes" id="UP000289792">
    <property type="component" value="Unassembled WGS sequence"/>
</dbReference>
<evidence type="ECO:0000256" key="2">
    <source>
        <dbReference type="SAM" id="SignalP"/>
    </source>
</evidence>
<name>A0A4Q0XCH4_9FLAO</name>
<proteinExistence type="inferred from homology"/>
<dbReference type="EMBL" id="SDDZ01000012">
    <property type="protein sequence ID" value="RXJ45641.1"/>
    <property type="molecule type" value="Genomic_DNA"/>
</dbReference>
<feature type="signal peptide" evidence="2">
    <location>
        <begin position="1"/>
        <end position="22"/>
    </location>
</feature>